<proteinExistence type="predicted"/>
<dbReference type="Proteomes" id="UP001178461">
    <property type="component" value="Chromosome 2"/>
</dbReference>
<name>A0AA35JSS4_9SAUR</name>
<reference evidence="1" key="1">
    <citation type="submission" date="2022-12" db="EMBL/GenBank/DDBJ databases">
        <authorList>
            <person name="Alioto T."/>
            <person name="Alioto T."/>
            <person name="Gomez Garrido J."/>
        </authorList>
    </citation>
    <scope>NUCLEOTIDE SEQUENCE</scope>
</reference>
<accession>A0AA35JSS4</accession>
<keyword evidence="2" id="KW-1185">Reference proteome</keyword>
<evidence type="ECO:0000313" key="1">
    <source>
        <dbReference type="EMBL" id="CAI5765441.1"/>
    </source>
</evidence>
<dbReference type="AlphaFoldDB" id="A0AA35JSS4"/>
<organism evidence="1 2">
    <name type="scientific">Podarcis lilfordi</name>
    <name type="common">Lilford's wall lizard</name>
    <dbReference type="NCBI Taxonomy" id="74358"/>
    <lineage>
        <taxon>Eukaryota</taxon>
        <taxon>Metazoa</taxon>
        <taxon>Chordata</taxon>
        <taxon>Craniata</taxon>
        <taxon>Vertebrata</taxon>
        <taxon>Euteleostomi</taxon>
        <taxon>Lepidosauria</taxon>
        <taxon>Squamata</taxon>
        <taxon>Bifurcata</taxon>
        <taxon>Unidentata</taxon>
        <taxon>Episquamata</taxon>
        <taxon>Laterata</taxon>
        <taxon>Lacertibaenia</taxon>
        <taxon>Lacertidae</taxon>
        <taxon>Podarcis</taxon>
    </lineage>
</organism>
<protein>
    <submittedName>
        <fullName evidence="1">Uncharacterized protein</fullName>
    </submittedName>
</protein>
<gene>
    <name evidence="1" type="ORF">PODLI_1B017048</name>
</gene>
<evidence type="ECO:0000313" key="2">
    <source>
        <dbReference type="Proteomes" id="UP001178461"/>
    </source>
</evidence>
<dbReference type="EMBL" id="OX395127">
    <property type="protein sequence ID" value="CAI5765441.1"/>
    <property type="molecule type" value="Genomic_DNA"/>
</dbReference>
<sequence>MDAHVLSKVGMAALRACNFARHALQKGTACARARTAEPLLPLLAFASFLPPSAPPPWPAPYPSRLPPSHPLPPRVIISPTAAAIDINRAGRADSQRSAWCSQQIKGPFSGVMDGPALAVNPHFNTEEVMKAPSISGGRLLARSLLFACSPRSLAARGCCCCFPPPLHPSSTAHPNTLRRHLAKISFCFAAACLIIRRSTPTLPSLARSLLHPPPPFALSGVGEL</sequence>